<keyword evidence="8" id="KW-1185">Reference proteome</keyword>
<dbReference type="EMBL" id="AL445063">
    <property type="protein sequence ID" value="CAC11385.1"/>
    <property type="molecule type" value="Genomic_DNA"/>
</dbReference>
<dbReference type="Pfam" id="PF00324">
    <property type="entry name" value="AA_permease"/>
    <property type="match status" value="1"/>
</dbReference>
<dbReference type="eggNOG" id="arCOG03651">
    <property type="taxonomic scope" value="Archaea"/>
</dbReference>
<evidence type="ECO:0000313" key="8">
    <source>
        <dbReference type="Proteomes" id="UP000001024"/>
    </source>
</evidence>
<dbReference type="RefSeq" id="WP_010900669.1">
    <property type="nucleotide sequence ID" value="NC_002578.1"/>
</dbReference>
<dbReference type="FunCoup" id="Q9HLI8">
    <property type="interactions" value="2"/>
</dbReference>
<dbReference type="Proteomes" id="UP000001024">
    <property type="component" value="Chromosome"/>
</dbReference>
<evidence type="ECO:0000256" key="3">
    <source>
        <dbReference type="ARBA" id="ARBA00022989"/>
    </source>
</evidence>
<reference evidence="7 8" key="1">
    <citation type="journal article" date="2000" name="Nature">
        <title>The genome sequence of the thermoacidophilic scavenger Thermoplasma acidophilum.</title>
        <authorList>
            <person name="Ruepp A."/>
            <person name="Graml W."/>
            <person name="Santos-Martinez M.L."/>
            <person name="Koretke K.K."/>
            <person name="Volker C."/>
            <person name="Mewes H.W."/>
            <person name="Frishman D."/>
            <person name="Stocker S."/>
            <person name="Lupas A.N."/>
            <person name="Baumeister W."/>
        </authorList>
    </citation>
    <scope>NUCLEOTIDE SEQUENCE [LARGE SCALE GENOMIC DNA]</scope>
    <source>
        <strain evidence="8">ATCC 25905 / DSM 1728 / JCM 9062 / NBRC 15155 / AMRC-C165</strain>
    </source>
</reference>
<feature type="transmembrane region" description="Helical" evidence="5">
    <location>
        <begin position="233"/>
        <end position="258"/>
    </location>
</feature>
<feature type="domain" description="Amino acid permease/ SLC12A" evidence="6">
    <location>
        <begin position="17"/>
        <end position="427"/>
    </location>
</feature>
<dbReference type="GO" id="GO:0016020">
    <property type="term" value="C:membrane"/>
    <property type="evidence" value="ECO:0007669"/>
    <property type="project" value="UniProtKB-SubCell"/>
</dbReference>
<evidence type="ECO:0000256" key="5">
    <source>
        <dbReference type="SAM" id="Phobius"/>
    </source>
</evidence>
<organism evidence="7 8">
    <name type="scientific">Thermoplasma acidophilum (strain ATCC 25905 / DSM 1728 / JCM 9062 / NBRC 15155 / AMRC-C165)</name>
    <dbReference type="NCBI Taxonomy" id="273075"/>
    <lineage>
        <taxon>Archaea</taxon>
        <taxon>Methanobacteriati</taxon>
        <taxon>Thermoplasmatota</taxon>
        <taxon>Thermoplasmata</taxon>
        <taxon>Thermoplasmatales</taxon>
        <taxon>Thermoplasmataceae</taxon>
        <taxon>Thermoplasma</taxon>
    </lineage>
</organism>
<dbReference type="PIRSF" id="PIRSF006060">
    <property type="entry name" value="AA_transporter"/>
    <property type="match status" value="1"/>
</dbReference>
<feature type="transmembrane region" description="Helical" evidence="5">
    <location>
        <begin position="334"/>
        <end position="355"/>
    </location>
</feature>
<proteinExistence type="predicted"/>
<evidence type="ECO:0000256" key="4">
    <source>
        <dbReference type="ARBA" id="ARBA00023136"/>
    </source>
</evidence>
<dbReference type="HOGENOM" id="CLU_007946_20_3_2"/>
<evidence type="ECO:0000259" key="6">
    <source>
        <dbReference type="Pfam" id="PF00324"/>
    </source>
</evidence>
<protein>
    <recommendedName>
        <fullName evidence="6">Amino acid permease/ SLC12A domain-containing protein</fullName>
    </recommendedName>
</protein>
<feature type="transmembrane region" description="Helical" evidence="5">
    <location>
        <begin position="30"/>
        <end position="59"/>
    </location>
</feature>
<feature type="transmembrane region" description="Helical" evidence="5">
    <location>
        <begin position="278"/>
        <end position="296"/>
    </location>
</feature>
<feature type="transmembrane region" description="Helical" evidence="5">
    <location>
        <begin position="158"/>
        <end position="178"/>
    </location>
</feature>
<comment type="subcellular location">
    <subcellularLocation>
        <location evidence="1">Membrane</location>
        <topology evidence="1">Multi-pass membrane protein</topology>
    </subcellularLocation>
</comment>
<feature type="transmembrane region" description="Helical" evidence="5">
    <location>
        <begin position="125"/>
        <end position="146"/>
    </location>
</feature>
<dbReference type="InterPro" id="IPR004841">
    <property type="entry name" value="AA-permease/SLC12A_dom"/>
</dbReference>
<dbReference type="KEGG" id="tac:Ta0240"/>
<feature type="transmembrane region" description="Helical" evidence="5">
    <location>
        <begin position="198"/>
        <end position="221"/>
    </location>
</feature>
<keyword evidence="3 5" id="KW-1133">Transmembrane helix</keyword>
<dbReference type="PANTHER" id="PTHR42770:SF11">
    <property type="entry name" value="INNER MEMBRANE TRANSPORT PROTEIN YBAT"/>
    <property type="match status" value="1"/>
</dbReference>
<dbReference type="GO" id="GO:0055085">
    <property type="term" value="P:transmembrane transport"/>
    <property type="evidence" value="ECO:0007669"/>
    <property type="project" value="InterPro"/>
</dbReference>
<dbReference type="Gene3D" id="1.20.1740.10">
    <property type="entry name" value="Amino acid/polyamine transporter I"/>
    <property type="match status" value="1"/>
</dbReference>
<feature type="transmembrane region" description="Helical" evidence="5">
    <location>
        <begin position="394"/>
        <end position="416"/>
    </location>
</feature>
<evidence type="ECO:0000256" key="2">
    <source>
        <dbReference type="ARBA" id="ARBA00022692"/>
    </source>
</evidence>
<feature type="transmembrane region" description="Helical" evidence="5">
    <location>
        <begin position="361"/>
        <end position="387"/>
    </location>
</feature>
<name>Q9HLI8_THEAC</name>
<keyword evidence="4 5" id="KW-0472">Membrane</keyword>
<dbReference type="InterPro" id="IPR050367">
    <property type="entry name" value="APC_superfamily"/>
</dbReference>
<dbReference type="PANTHER" id="PTHR42770">
    <property type="entry name" value="AMINO ACID TRANSPORTER-RELATED"/>
    <property type="match status" value="1"/>
</dbReference>
<accession>Q9HLI8</accession>
<dbReference type="EnsemblBacteria" id="CAC11385">
    <property type="protein sequence ID" value="CAC11385"/>
    <property type="gene ID" value="CAC11385"/>
</dbReference>
<feature type="transmembrane region" description="Helical" evidence="5">
    <location>
        <begin position="428"/>
        <end position="449"/>
    </location>
</feature>
<dbReference type="STRING" id="273075.gene:9571457"/>
<sequence length="468" mass="50600">MQSQGLKPNQIGLAQAIFQGVSYVAPAADVAILLVITAGFAAGSTPLAVLFAWAVYFLFLNANYQFSKYTGSASGYYGYVAKSMGNRAGFITALWYVMFQFFSLAAFGLLGFATFLYYVSPSLEHIPYIWIAFVAVVAFFTFYLGYRGLRPSLNYSMISASIEIGFLIIMSLIIAIRAGPANTFSVFTLKPINGDFSLLFFAMIFSIPLFAGSGTVITLAEETRGSIRTIRRSIWISMLVLLAALLLPAYALTVGFGVPNMSSFSSFPDPGVIIFERYGGIAAGIILIVLTVNSYLSSNVSLMSSVSRVIYSLGRDGVLPESVTKMHPTHHSPYISVLLLEIGGIIIAIVPSLVYGPFEGALVLFSINIFALLFTHLLVNASLPIYVRKMRLKLNALSHIVLPALSIVAGSVIIYYSAMTSITEGNPITAAVIIGLAYVLFATIFGFAYGSMKPEKISEIGKFAVEET</sequence>
<dbReference type="PaxDb" id="273075-Ta0240"/>
<keyword evidence="2 5" id="KW-0812">Transmembrane</keyword>
<dbReference type="AlphaFoldDB" id="Q9HLI8"/>
<gene>
    <name evidence="7" type="ordered locus">Ta0240</name>
</gene>
<evidence type="ECO:0000256" key="1">
    <source>
        <dbReference type="ARBA" id="ARBA00004141"/>
    </source>
</evidence>
<dbReference type="OrthoDB" id="43026at2157"/>
<dbReference type="InParanoid" id="Q9HLI8"/>
<evidence type="ECO:0000313" key="7">
    <source>
        <dbReference type="EMBL" id="CAC11385.1"/>
    </source>
</evidence>
<feature type="transmembrane region" description="Helical" evidence="5">
    <location>
        <begin position="93"/>
        <end position="119"/>
    </location>
</feature>